<name>A0A401UX47_9CELL</name>
<evidence type="ECO:0000259" key="1">
    <source>
        <dbReference type="Pfam" id="PF12697"/>
    </source>
</evidence>
<dbReference type="PANTHER" id="PTHR43798">
    <property type="entry name" value="MONOACYLGLYCEROL LIPASE"/>
    <property type="match status" value="1"/>
</dbReference>
<organism evidence="2 3">
    <name type="scientific">Cellulomonas algicola</name>
    <dbReference type="NCBI Taxonomy" id="2071633"/>
    <lineage>
        <taxon>Bacteria</taxon>
        <taxon>Bacillati</taxon>
        <taxon>Actinomycetota</taxon>
        <taxon>Actinomycetes</taxon>
        <taxon>Micrococcales</taxon>
        <taxon>Cellulomonadaceae</taxon>
        <taxon>Cellulomonas</taxon>
    </lineage>
</organism>
<dbReference type="Gene3D" id="3.40.50.1820">
    <property type="entry name" value="alpha/beta hydrolase"/>
    <property type="match status" value="1"/>
</dbReference>
<proteinExistence type="predicted"/>
<feature type="domain" description="AB hydrolase-1" evidence="1">
    <location>
        <begin position="40"/>
        <end position="278"/>
    </location>
</feature>
<accession>A0A401UX47</accession>
<evidence type="ECO:0000313" key="2">
    <source>
        <dbReference type="EMBL" id="GCD19266.1"/>
    </source>
</evidence>
<comment type="caution">
    <text evidence="2">The sequence shown here is derived from an EMBL/GenBank/DDBJ whole genome shotgun (WGS) entry which is preliminary data.</text>
</comment>
<reference evidence="2 3" key="1">
    <citation type="submission" date="2018-11" db="EMBL/GenBank/DDBJ databases">
        <title>Draft genome sequence of Cellulomonas takizawaensis strain TKZ-21.</title>
        <authorList>
            <person name="Yamamura H."/>
            <person name="Hayashi T."/>
            <person name="Hamada M."/>
            <person name="Serisawa Y."/>
            <person name="Matsuyama K."/>
            <person name="Nakagawa Y."/>
            <person name="Otoguro M."/>
            <person name="Yanagida F."/>
            <person name="Hayakawa M."/>
        </authorList>
    </citation>
    <scope>NUCLEOTIDE SEQUENCE [LARGE SCALE GENOMIC DNA]</scope>
    <source>
        <strain evidence="2 3">TKZ-21</strain>
    </source>
</reference>
<dbReference type="SUPFAM" id="SSF53474">
    <property type="entry name" value="alpha/beta-Hydrolases"/>
    <property type="match status" value="1"/>
</dbReference>
<dbReference type="Proteomes" id="UP000288246">
    <property type="component" value="Unassembled WGS sequence"/>
</dbReference>
<protein>
    <submittedName>
        <fullName evidence="2">Alpha/beta hydrolase</fullName>
    </submittedName>
</protein>
<dbReference type="Pfam" id="PF12697">
    <property type="entry name" value="Abhydrolase_6"/>
    <property type="match status" value="1"/>
</dbReference>
<gene>
    <name evidence="2" type="ORF">CTKZ_08280</name>
</gene>
<dbReference type="InterPro" id="IPR029058">
    <property type="entry name" value="AB_hydrolase_fold"/>
</dbReference>
<dbReference type="InterPro" id="IPR050266">
    <property type="entry name" value="AB_hydrolase_sf"/>
</dbReference>
<dbReference type="OrthoDB" id="27092at2"/>
<keyword evidence="3" id="KW-1185">Reference proteome</keyword>
<dbReference type="PANTHER" id="PTHR43798:SF6">
    <property type="entry name" value="HYDROLASE, PUTATIVE (AFU_ORTHOLOGUE AFUA_4G13070)-RELATED"/>
    <property type="match status" value="1"/>
</dbReference>
<dbReference type="AlphaFoldDB" id="A0A401UX47"/>
<evidence type="ECO:0000313" key="3">
    <source>
        <dbReference type="Proteomes" id="UP000288246"/>
    </source>
</evidence>
<keyword evidence="2" id="KW-0378">Hydrolase</keyword>
<dbReference type="EMBL" id="BHYL01000059">
    <property type="protein sequence ID" value="GCD19266.1"/>
    <property type="molecule type" value="Genomic_DNA"/>
</dbReference>
<dbReference type="InterPro" id="IPR000073">
    <property type="entry name" value="AB_hydrolase_1"/>
</dbReference>
<dbReference type="GO" id="GO:0016787">
    <property type="term" value="F:hydrolase activity"/>
    <property type="evidence" value="ECO:0007669"/>
    <property type="project" value="UniProtKB-KW"/>
</dbReference>
<sequence>MGARRATCTLILPAPYPALSVVRPRVLRVHIEERGAGIPVVMIHGFGVDHRIMLPLDPVLAAHGPWRRLYVSLPWTARTPLGSVRSSEDVAGAVRDAVRERLGDEPFAVVGSSYGGMMARRLAHDLRDQVLGLATVAGLWAGEVDARVLPPRTVLREDPAALTGVDPVVASGYRAMAVVESAAGLDAYRRFVQPGEDDADQDALDVLRARYPFDVEPEDASPEPFTAPTLVLCGRQDHVVGYADAWRRLDHYPRASYVVLDAAGHNVHLDQPRATAAALAAWLDEVAVEAAERS</sequence>